<dbReference type="PROSITE" id="PS51257">
    <property type="entry name" value="PROKAR_LIPOPROTEIN"/>
    <property type="match status" value="1"/>
</dbReference>
<dbReference type="SUPFAM" id="SSF63825">
    <property type="entry name" value="YWTD domain"/>
    <property type="match status" value="1"/>
</dbReference>
<keyword evidence="2" id="KW-1185">Reference proteome</keyword>
<evidence type="ECO:0000313" key="1">
    <source>
        <dbReference type="EMBL" id="RIJ48647.1"/>
    </source>
</evidence>
<dbReference type="AlphaFoldDB" id="A0A399T391"/>
<dbReference type="PANTHER" id="PTHR31270">
    <property type="entry name" value="GLUTAMINYL-PEPTIDE CYCLOTRANSFERASE"/>
    <property type="match status" value="1"/>
</dbReference>
<dbReference type="EMBL" id="QWGR01000004">
    <property type="protein sequence ID" value="RIJ48647.1"/>
    <property type="molecule type" value="Genomic_DNA"/>
</dbReference>
<dbReference type="GO" id="GO:0016603">
    <property type="term" value="F:glutaminyl-peptide cyclotransferase activity"/>
    <property type="evidence" value="ECO:0007669"/>
    <property type="project" value="InterPro"/>
</dbReference>
<sequence length="357" mass="40386">MKQKLFPIFLIIALFVTTFSCSSKSEKRARKPVSTITVQPEKAQYICGEKVSVNVKTKLRDGELKSVNLYLQNKLITESNELDFTEKYIELKEVGTVSIGVHAEKTDGLKNTRSKAITVLSDVKPAQFSYQVLNNYPHLTTSYTQGLEYHNGFIYEGTGEKGHSRLMKIDVSTGKPLQVFEMDDKYFGEGITILNNKIYQLTYRAQKGFVYDLETLAVTDSFTYASPEGWGLANDGKNLIMSDGTHVLTWISPDDFSVVKKLQVGNDRTLMANLNELEYVNGFIYANVYTSDYIVKIDAATGKIVEEINMAGIINLYHKQGERIDYLNGIAYDAENDRMFVTGKLYSRLFEVKFISK</sequence>
<evidence type="ECO:0000313" key="2">
    <source>
        <dbReference type="Proteomes" id="UP000265926"/>
    </source>
</evidence>
<accession>A0A399T391</accession>
<keyword evidence="1" id="KW-0808">Transferase</keyword>
<dbReference type="InterPro" id="IPR015943">
    <property type="entry name" value="WD40/YVTN_repeat-like_dom_sf"/>
</dbReference>
<proteinExistence type="predicted"/>
<dbReference type="RefSeq" id="WP_119437567.1">
    <property type="nucleotide sequence ID" value="NZ_QWGR01000004.1"/>
</dbReference>
<protein>
    <submittedName>
        <fullName evidence="1">Glutaminyl-peptide cyclotransferase</fullName>
    </submittedName>
</protein>
<dbReference type="Proteomes" id="UP000265926">
    <property type="component" value="Unassembled WGS sequence"/>
</dbReference>
<dbReference type="OrthoDB" id="9783700at2"/>
<reference evidence="1 2" key="1">
    <citation type="submission" date="2018-08" db="EMBL/GenBank/DDBJ databases">
        <title>Pallidiluteibacterium maritimus gen. nov., sp. nov., isolated from coastal sediment.</title>
        <authorList>
            <person name="Zhou L.Y."/>
        </authorList>
    </citation>
    <scope>NUCLEOTIDE SEQUENCE [LARGE SCALE GENOMIC DNA]</scope>
    <source>
        <strain evidence="1 2">XSD2</strain>
    </source>
</reference>
<gene>
    <name evidence="1" type="ORF">D1614_08930</name>
</gene>
<dbReference type="Gene3D" id="2.130.10.10">
    <property type="entry name" value="YVTN repeat-like/Quinoprotein amine dehydrogenase"/>
    <property type="match status" value="1"/>
</dbReference>
<dbReference type="Pfam" id="PF05096">
    <property type="entry name" value="Glu_cyclase_2"/>
    <property type="match status" value="1"/>
</dbReference>
<dbReference type="InterPro" id="IPR007788">
    <property type="entry name" value="QCT"/>
</dbReference>
<comment type="caution">
    <text evidence="1">The sequence shown here is derived from an EMBL/GenBank/DDBJ whole genome shotgun (WGS) entry which is preliminary data.</text>
</comment>
<organism evidence="1 2">
    <name type="scientific">Maribellus luteus</name>
    <dbReference type="NCBI Taxonomy" id="2305463"/>
    <lineage>
        <taxon>Bacteria</taxon>
        <taxon>Pseudomonadati</taxon>
        <taxon>Bacteroidota</taxon>
        <taxon>Bacteroidia</taxon>
        <taxon>Marinilabiliales</taxon>
        <taxon>Prolixibacteraceae</taxon>
        <taxon>Maribellus</taxon>
    </lineage>
</organism>
<name>A0A399T391_9BACT</name>
<dbReference type="PANTHER" id="PTHR31270:SF1">
    <property type="entry name" value="GLUTAMINYL-PEPTIDE CYCLOTRANSFERASE"/>
    <property type="match status" value="1"/>
</dbReference>